<proteinExistence type="predicted"/>
<dbReference type="Proteomes" id="UP000177396">
    <property type="component" value="Unassembled WGS sequence"/>
</dbReference>
<dbReference type="InterPro" id="IPR027939">
    <property type="entry name" value="NMT1/THI5"/>
</dbReference>
<organism evidence="2 3">
    <name type="scientific">Candidatus Gottesmanbacteria bacterium RBG_16_38_7b</name>
    <dbReference type="NCBI Taxonomy" id="1798372"/>
    <lineage>
        <taxon>Bacteria</taxon>
        <taxon>Candidatus Gottesmaniibacteriota</taxon>
    </lineage>
</organism>
<dbReference type="Pfam" id="PF09084">
    <property type="entry name" value="NMT1"/>
    <property type="match status" value="1"/>
</dbReference>
<dbReference type="PANTHER" id="PTHR31528">
    <property type="entry name" value="4-AMINO-5-HYDROXYMETHYL-2-METHYLPYRIMIDINE PHOSPHATE SYNTHASE THI11-RELATED"/>
    <property type="match status" value="1"/>
</dbReference>
<evidence type="ECO:0000313" key="2">
    <source>
        <dbReference type="EMBL" id="OGF99059.1"/>
    </source>
</evidence>
<dbReference type="SUPFAM" id="SSF53850">
    <property type="entry name" value="Periplasmic binding protein-like II"/>
    <property type="match status" value="1"/>
</dbReference>
<dbReference type="GO" id="GO:0009228">
    <property type="term" value="P:thiamine biosynthetic process"/>
    <property type="evidence" value="ECO:0007669"/>
    <property type="project" value="InterPro"/>
</dbReference>
<name>A0A1F5YFX9_9BACT</name>
<dbReference type="Gene3D" id="3.40.190.10">
    <property type="entry name" value="Periplasmic binding protein-like II"/>
    <property type="match status" value="2"/>
</dbReference>
<accession>A0A1F5YFX9</accession>
<dbReference type="InterPro" id="IPR015168">
    <property type="entry name" value="SsuA/THI5"/>
</dbReference>
<comment type="caution">
    <text evidence="2">The sequence shown here is derived from an EMBL/GenBank/DDBJ whole genome shotgun (WGS) entry which is preliminary data.</text>
</comment>
<feature type="domain" description="SsuA/THI5-like" evidence="1">
    <location>
        <begin position="46"/>
        <end position="259"/>
    </location>
</feature>
<dbReference type="AlphaFoldDB" id="A0A1F5YFX9"/>
<evidence type="ECO:0000313" key="3">
    <source>
        <dbReference type="Proteomes" id="UP000177396"/>
    </source>
</evidence>
<protein>
    <submittedName>
        <fullName evidence="2">ABC transporter substrate-binding protein</fullName>
    </submittedName>
</protein>
<sequence length="329" mass="37336">MRNKILISLIIVILVLTANYGIKIVSPKSNNQKTEKVTVLLDWFPNTNHTGLYVAKDKKYFQENKIEIKIIQPSEGENIQLVASLKADFAVSSQEAVTLARAKDIPVVSIAAIIQHNTSAFASLKKSNIEKVADFEGKRYGGWGSPIEEATLKALMENASADYSKIKNITIGTTDFFTSIGRDSDFQWIFYGWDGIEAERRGIKLNLIMLKDLLPVLDYYTPVIITSENHLNNKKNTVKKFMTAVVKGYEFAVDNPQEASEILIKNVPEINADLVRRSQKWLSSQYKAEASQWGIQKSQVWQRYADWLFEKTLIEKNINADKAYTNKFL</sequence>
<dbReference type="EMBL" id="MFJB01000070">
    <property type="protein sequence ID" value="OGF99059.1"/>
    <property type="molecule type" value="Genomic_DNA"/>
</dbReference>
<reference evidence="2 3" key="1">
    <citation type="journal article" date="2016" name="Nat. Commun.">
        <title>Thousands of microbial genomes shed light on interconnected biogeochemical processes in an aquifer system.</title>
        <authorList>
            <person name="Anantharaman K."/>
            <person name="Brown C.T."/>
            <person name="Hug L.A."/>
            <person name="Sharon I."/>
            <person name="Castelle C.J."/>
            <person name="Probst A.J."/>
            <person name="Thomas B.C."/>
            <person name="Singh A."/>
            <person name="Wilkins M.J."/>
            <person name="Karaoz U."/>
            <person name="Brodie E.L."/>
            <person name="Williams K.H."/>
            <person name="Hubbard S.S."/>
            <person name="Banfield J.F."/>
        </authorList>
    </citation>
    <scope>NUCLEOTIDE SEQUENCE [LARGE SCALE GENOMIC DNA]</scope>
</reference>
<evidence type="ECO:0000259" key="1">
    <source>
        <dbReference type="Pfam" id="PF09084"/>
    </source>
</evidence>
<gene>
    <name evidence="2" type="ORF">A2153_01210</name>
</gene>
<dbReference type="PANTHER" id="PTHR31528:SF3">
    <property type="entry name" value="THIAMINE BIOSYNTHESIS PROTEIN HI_0357-RELATED"/>
    <property type="match status" value="1"/>
</dbReference>